<dbReference type="Gene3D" id="1.20.5.340">
    <property type="match status" value="4"/>
</dbReference>
<dbReference type="STRING" id="708197.A0A166U3J3"/>
<name>A0A166U3J3_9PEZI</name>
<dbReference type="EMBL" id="LFIV01000051">
    <property type="protein sequence ID" value="KZL72888.1"/>
    <property type="molecule type" value="Genomic_DNA"/>
</dbReference>
<evidence type="ECO:0000313" key="3">
    <source>
        <dbReference type="Proteomes" id="UP000076552"/>
    </source>
</evidence>
<dbReference type="AlphaFoldDB" id="A0A166U3J3"/>
<dbReference type="PANTHER" id="PTHR24148">
    <property type="entry name" value="ANKYRIN REPEAT DOMAIN-CONTAINING PROTEIN 39 HOMOLOG-RELATED"/>
    <property type="match status" value="1"/>
</dbReference>
<dbReference type="InterPro" id="IPR010730">
    <property type="entry name" value="HET"/>
</dbReference>
<dbReference type="PANTHER" id="PTHR24148:SF73">
    <property type="entry name" value="HET DOMAIN PROTEIN (AFU_ORTHOLOGUE AFUA_8G01020)"/>
    <property type="match status" value="1"/>
</dbReference>
<dbReference type="InterPro" id="IPR055530">
    <property type="entry name" value="DUF7104"/>
</dbReference>
<dbReference type="SUPFAM" id="SSF53167">
    <property type="entry name" value="Purine and uridine phosphorylases"/>
    <property type="match status" value="1"/>
</dbReference>
<evidence type="ECO:0000259" key="1">
    <source>
        <dbReference type="Pfam" id="PF06985"/>
    </source>
</evidence>
<evidence type="ECO:0000313" key="2">
    <source>
        <dbReference type="EMBL" id="KZL72888.1"/>
    </source>
</evidence>
<gene>
    <name evidence="2" type="ORF">CT0861_03587</name>
</gene>
<comment type="caution">
    <text evidence="2">The sequence shown here is derived from an EMBL/GenBank/DDBJ whole genome shotgun (WGS) entry which is preliminary data.</text>
</comment>
<organism evidence="2 3">
    <name type="scientific">Colletotrichum tofieldiae</name>
    <dbReference type="NCBI Taxonomy" id="708197"/>
    <lineage>
        <taxon>Eukaryota</taxon>
        <taxon>Fungi</taxon>
        <taxon>Dikarya</taxon>
        <taxon>Ascomycota</taxon>
        <taxon>Pezizomycotina</taxon>
        <taxon>Sordariomycetes</taxon>
        <taxon>Hypocreomycetidae</taxon>
        <taxon>Glomerellales</taxon>
        <taxon>Glomerellaceae</taxon>
        <taxon>Colletotrichum</taxon>
        <taxon>Colletotrichum spaethianum species complex</taxon>
    </lineage>
</organism>
<dbReference type="InterPro" id="IPR052895">
    <property type="entry name" value="HetReg/Transcr_Mod"/>
</dbReference>
<sequence>MDPHIYHVAWVLSNPDHHAVATSFFDEIHHHSHSAFSNTTYSTGRVGQHNVVVASKGPATVTQNTGDVVDNMLHEFPSIRAGFLVSVNAVADQMGRPRVGDVVVGTRTSLESGVIYFDAAETRRQERLVVTHELKHVPEHVAIAVEGLRNKEGRRQWLRTLDEGSPQHRRMAYRGLIASSTQFLDDTALVNRIADENNVLCFETNAASIKSQSLVVVAGIAGYAGSNQSCLPSAEVCKIVTSYLSCLTRRFNTNALVFETPLAKYYEYEPFDLDRPGFRLVSLGKGFGSEPIHCRLFQAYLPEEESNRADEVNKHNDLRLIPYEALSYCWGDSTRLRRTVVMDGKVLFVTEYLLDALKCLRRNYEDRILWVDALCIDQSNIRERGHQVGWMGKVYEYADTVLCWLGHVEHTTSHLFSLLQRFKRVVPQVAWKNWSPDDLRWPNAWKKAQSDQLSHDYPSQLRCLMVNKWFSRVWILQEVANARKASVGCSEGWADTKAFAMAPILLGVKPDTQCQAVIDIMPGPSRKSSWWAQKPNICTLLWRFRDSQASDPRDRLYALLGLASDMKVKGARITADYSRTEVDVLRDITAFLFGDNPPFSNLTDIAGLQMKIPNPFSIVLEKMVLSGATLNDVQEFMDIQNPVVWLSEAAINYAWCAQPSLMEYFKTGSAFQEVILGDLSFDSTFEHTTALGTYLKEKKGCIEITQDTMQALCRNDIDVVQLVSQPSRADIKVTETLVKHIAQQGEASFVLLLDTRGSEVKITRGVYQTLGDRGVDVVQMVLNHPRDDIKIIADIFDETDEQELVFICQLLLRCSDKVEVTERSIKTVEGNRWSKTRLIRLLLDRRGEEVQITEEVVKAAAGNEHSGSVLTRLLLDRRGEEVKITEEVVKAAAGNEHSGSVLMRLLLDRRGKEVQITEEVIKMVIRNRLSGEELMSLLLDRRGEEVQITEEVVKAAAGSEHSGEVLTRLLLDRRGEEVKITEEVVKAAAGNERSGEELMRLLLDRRGKEVQITEEVIKMVIRNRLSGEELMRLLLDRRGEEVQITEEVVKAAVKNQWTGEYMMMILFKGKAKIAVTNEFLEAYLPKSWQWLREALQSKP</sequence>
<feature type="domain" description="Heterokaryon incompatibility" evidence="1">
    <location>
        <begin position="323"/>
        <end position="478"/>
    </location>
</feature>
<keyword evidence="3" id="KW-1185">Reference proteome</keyword>
<dbReference type="Proteomes" id="UP000076552">
    <property type="component" value="Unassembled WGS sequence"/>
</dbReference>
<reference evidence="2 3" key="1">
    <citation type="submission" date="2015-06" db="EMBL/GenBank/DDBJ databases">
        <title>Survival trade-offs in plant roots during colonization by closely related pathogenic and mutualistic fungi.</title>
        <authorList>
            <person name="Hacquard S."/>
            <person name="Kracher B."/>
            <person name="Hiruma K."/>
            <person name="Weinman A."/>
            <person name="Muench P."/>
            <person name="Garrido Oter R."/>
            <person name="Ver Loren van Themaat E."/>
            <person name="Dallerey J.-F."/>
            <person name="Damm U."/>
            <person name="Henrissat B."/>
            <person name="Lespinet O."/>
            <person name="Thon M."/>
            <person name="Kemen E."/>
            <person name="McHardy A.C."/>
            <person name="Schulze-Lefert P."/>
            <person name="O'Connell R.J."/>
        </authorList>
    </citation>
    <scope>NUCLEOTIDE SEQUENCE [LARGE SCALE GENOMIC DNA]</scope>
    <source>
        <strain evidence="2 3">0861</strain>
    </source>
</reference>
<dbReference type="Gene3D" id="3.40.50.1580">
    <property type="entry name" value="Nucleoside phosphorylase domain"/>
    <property type="match status" value="1"/>
</dbReference>
<proteinExistence type="predicted"/>
<dbReference type="Pfam" id="PF06985">
    <property type="entry name" value="HET"/>
    <property type="match status" value="1"/>
</dbReference>
<dbReference type="InterPro" id="IPR035994">
    <property type="entry name" value="Nucleoside_phosphorylase_sf"/>
</dbReference>
<dbReference type="GO" id="GO:0003824">
    <property type="term" value="F:catalytic activity"/>
    <property type="evidence" value="ECO:0007669"/>
    <property type="project" value="InterPro"/>
</dbReference>
<dbReference type="Pfam" id="PF23397">
    <property type="entry name" value="DUF7104"/>
    <property type="match status" value="8"/>
</dbReference>
<dbReference type="GO" id="GO:0009116">
    <property type="term" value="P:nucleoside metabolic process"/>
    <property type="evidence" value="ECO:0007669"/>
    <property type="project" value="InterPro"/>
</dbReference>
<accession>A0A166U3J3</accession>
<protein>
    <submittedName>
        <fullName evidence="2">Ankyrin repeat and SAM domain containing protein 6</fullName>
    </submittedName>
</protein>